<feature type="signal peptide" evidence="2">
    <location>
        <begin position="1"/>
        <end position="21"/>
    </location>
</feature>
<dbReference type="EMBL" id="JAQQWL010000005">
    <property type="protein sequence ID" value="KAK8074136.1"/>
    <property type="molecule type" value="Genomic_DNA"/>
</dbReference>
<feature type="chain" id="PRO_5046931976" evidence="2">
    <location>
        <begin position="22"/>
        <end position="338"/>
    </location>
</feature>
<keyword evidence="2" id="KW-0732">Signal</keyword>
<evidence type="ECO:0000256" key="2">
    <source>
        <dbReference type="SAM" id="SignalP"/>
    </source>
</evidence>
<comment type="caution">
    <text evidence="3">The sequence shown here is derived from an EMBL/GenBank/DDBJ whole genome shotgun (WGS) entry which is preliminary data.</text>
</comment>
<evidence type="ECO:0000313" key="4">
    <source>
        <dbReference type="Proteomes" id="UP001480595"/>
    </source>
</evidence>
<accession>A0ABR1VUY7</accession>
<gene>
    <name evidence="3" type="ORF">PG994_005035</name>
</gene>
<evidence type="ECO:0000256" key="1">
    <source>
        <dbReference type="SAM" id="MobiDB-lite"/>
    </source>
</evidence>
<proteinExistence type="predicted"/>
<sequence>MKRDCALCLTALLSGIPMVQPLPGAAADPAISPVEPTHFGPQEETTTITTTSNSLALREDGALQPYRQHLAADLDDGDWPGIIKECSAVYDKLKHDISTLPDWVWQPLAKGLPLPVAAGGTCHFLGFPRCAGATAVGVAGAMHIILQGVADEKAKKKQGARPAATKVKGDGGGKGKRTRRGEREKMASRRARMIETRLSILSRGRARVESVAEVLKEGEDEKEERLVPSSHLAARLADQGGYVVDITGLSLCIEDGPVADHRFTDRGDGTGDVHVRPRAFSAGLGRRADGAGFKVSYKVVNEGTIPVRSPTLLASTGRRRRWRTIGRNGPTKGKWATT</sequence>
<dbReference type="RefSeq" id="XP_066718611.1">
    <property type="nucleotide sequence ID" value="XM_066856444.1"/>
</dbReference>
<feature type="region of interest" description="Disordered" evidence="1">
    <location>
        <begin position="156"/>
        <end position="188"/>
    </location>
</feature>
<evidence type="ECO:0000313" key="3">
    <source>
        <dbReference type="EMBL" id="KAK8074136.1"/>
    </source>
</evidence>
<keyword evidence="4" id="KW-1185">Reference proteome</keyword>
<dbReference type="Proteomes" id="UP001480595">
    <property type="component" value="Unassembled WGS sequence"/>
</dbReference>
<reference evidence="3 4" key="1">
    <citation type="submission" date="2023-01" db="EMBL/GenBank/DDBJ databases">
        <title>Analysis of 21 Apiospora genomes using comparative genomics revels a genus with tremendous synthesis potential of carbohydrate active enzymes and secondary metabolites.</title>
        <authorList>
            <person name="Sorensen T."/>
        </authorList>
    </citation>
    <scope>NUCLEOTIDE SEQUENCE [LARGE SCALE GENOMIC DNA]</scope>
    <source>
        <strain evidence="3 4">CBS 135458</strain>
    </source>
</reference>
<protein>
    <submittedName>
        <fullName evidence="3">Uncharacterized protein</fullName>
    </submittedName>
</protein>
<dbReference type="GeneID" id="92089507"/>
<organism evidence="3 4">
    <name type="scientific">Apiospora phragmitis</name>
    <dbReference type="NCBI Taxonomy" id="2905665"/>
    <lineage>
        <taxon>Eukaryota</taxon>
        <taxon>Fungi</taxon>
        <taxon>Dikarya</taxon>
        <taxon>Ascomycota</taxon>
        <taxon>Pezizomycotina</taxon>
        <taxon>Sordariomycetes</taxon>
        <taxon>Xylariomycetidae</taxon>
        <taxon>Amphisphaeriales</taxon>
        <taxon>Apiosporaceae</taxon>
        <taxon>Apiospora</taxon>
    </lineage>
</organism>
<name>A0ABR1VUY7_9PEZI</name>